<protein>
    <submittedName>
        <fullName evidence="1">Uncharacterized protein</fullName>
    </submittedName>
</protein>
<reference evidence="1 2" key="1">
    <citation type="journal article" date="2019" name="Int. J. Syst. Evol. Microbiol.">
        <title>The Global Catalogue of Microorganisms (GCM) 10K type strain sequencing project: providing services to taxonomists for standard genome sequencing and annotation.</title>
        <authorList>
            <consortium name="The Broad Institute Genomics Platform"/>
            <consortium name="The Broad Institute Genome Sequencing Center for Infectious Disease"/>
            <person name="Wu L."/>
            <person name="Ma J."/>
        </authorList>
    </citation>
    <scope>NUCLEOTIDE SEQUENCE [LARGE SCALE GENOMIC DNA]</scope>
    <source>
        <strain evidence="1 2">JCM 8201</strain>
    </source>
</reference>
<sequence>MLYQHLPVIRAQGIATLRTVLSKLLLVLAQEVSISSTSDILSHVPVSEGGLREIETTELDLLLETGDA</sequence>
<name>A0ABN3TZM3_9ACTN</name>
<comment type="caution">
    <text evidence="1">The sequence shown here is derived from an EMBL/GenBank/DDBJ whole genome shotgun (WGS) entry which is preliminary data.</text>
</comment>
<dbReference type="Proteomes" id="UP001501842">
    <property type="component" value="Unassembled WGS sequence"/>
</dbReference>
<keyword evidence="2" id="KW-1185">Reference proteome</keyword>
<organism evidence="1 2">
    <name type="scientific">Actinocorallia aurantiaca</name>
    <dbReference type="NCBI Taxonomy" id="46204"/>
    <lineage>
        <taxon>Bacteria</taxon>
        <taxon>Bacillati</taxon>
        <taxon>Actinomycetota</taxon>
        <taxon>Actinomycetes</taxon>
        <taxon>Streptosporangiales</taxon>
        <taxon>Thermomonosporaceae</taxon>
        <taxon>Actinocorallia</taxon>
    </lineage>
</organism>
<accession>A0ABN3TZM3</accession>
<dbReference type="EMBL" id="BAAATZ010000004">
    <property type="protein sequence ID" value="GAA2721344.1"/>
    <property type="molecule type" value="Genomic_DNA"/>
</dbReference>
<evidence type="ECO:0000313" key="1">
    <source>
        <dbReference type="EMBL" id="GAA2721344.1"/>
    </source>
</evidence>
<evidence type="ECO:0000313" key="2">
    <source>
        <dbReference type="Proteomes" id="UP001501842"/>
    </source>
</evidence>
<proteinExistence type="predicted"/>
<gene>
    <name evidence="1" type="ORF">GCM10010439_11380</name>
</gene>